<accession>A0A645F571</accession>
<dbReference type="EMBL" id="VSSQ01054747">
    <property type="protein sequence ID" value="MPN08662.1"/>
    <property type="molecule type" value="Genomic_DNA"/>
</dbReference>
<protein>
    <submittedName>
        <fullName evidence="1">Uncharacterized protein</fullName>
    </submittedName>
</protein>
<organism evidence="1">
    <name type="scientific">bioreactor metagenome</name>
    <dbReference type="NCBI Taxonomy" id="1076179"/>
    <lineage>
        <taxon>unclassified sequences</taxon>
        <taxon>metagenomes</taxon>
        <taxon>ecological metagenomes</taxon>
    </lineage>
</organism>
<sequence>MTQAKGLHIYADDSILCNRHLLPGFNALHGDNPPDTHRKEAWNHEKIYLATDSAGFPDFVRDYGHRLLPHAFGPRRPRFGHCRS</sequence>
<evidence type="ECO:0000313" key="1">
    <source>
        <dbReference type="EMBL" id="MPN08662.1"/>
    </source>
</evidence>
<name>A0A645F571_9ZZZZ</name>
<gene>
    <name evidence="1" type="ORF">SDC9_155947</name>
</gene>
<comment type="caution">
    <text evidence="1">The sequence shown here is derived from an EMBL/GenBank/DDBJ whole genome shotgun (WGS) entry which is preliminary data.</text>
</comment>
<proteinExistence type="predicted"/>
<dbReference type="AlphaFoldDB" id="A0A645F571"/>
<reference evidence="1" key="1">
    <citation type="submission" date="2019-08" db="EMBL/GenBank/DDBJ databases">
        <authorList>
            <person name="Kucharzyk K."/>
            <person name="Murdoch R.W."/>
            <person name="Higgins S."/>
            <person name="Loffler F."/>
        </authorList>
    </citation>
    <scope>NUCLEOTIDE SEQUENCE</scope>
</reference>